<feature type="transmembrane region" description="Helical" evidence="8">
    <location>
        <begin position="368"/>
        <end position="389"/>
    </location>
</feature>
<evidence type="ECO:0000256" key="1">
    <source>
        <dbReference type="ARBA" id="ARBA00004651"/>
    </source>
</evidence>
<gene>
    <name evidence="10" type="ORF">BMG00_03780</name>
</gene>
<evidence type="ECO:0000259" key="9">
    <source>
        <dbReference type="PROSITE" id="PS50850"/>
    </source>
</evidence>
<dbReference type="Proteomes" id="UP000242224">
    <property type="component" value="Unassembled WGS sequence"/>
</dbReference>
<feature type="transmembrane region" description="Helical" evidence="8">
    <location>
        <begin position="211"/>
        <end position="235"/>
    </location>
</feature>
<dbReference type="NCBIfam" id="TIGR00710">
    <property type="entry name" value="efflux_Bcr_CflA"/>
    <property type="match status" value="1"/>
</dbReference>
<evidence type="ECO:0000256" key="7">
    <source>
        <dbReference type="ARBA" id="ARBA00023136"/>
    </source>
</evidence>
<dbReference type="InterPro" id="IPR036259">
    <property type="entry name" value="MFS_trans_sf"/>
</dbReference>
<accession>A0ABX3MN51</accession>
<name>A0ABX3MN51_9RHOB</name>
<feature type="transmembrane region" description="Helical" evidence="8">
    <location>
        <begin position="304"/>
        <end position="329"/>
    </location>
</feature>
<keyword evidence="5 8" id="KW-0812">Transmembrane</keyword>
<evidence type="ECO:0000256" key="5">
    <source>
        <dbReference type="ARBA" id="ARBA00022692"/>
    </source>
</evidence>
<feature type="transmembrane region" description="Helical" evidence="8">
    <location>
        <begin position="102"/>
        <end position="122"/>
    </location>
</feature>
<dbReference type="SUPFAM" id="SSF103473">
    <property type="entry name" value="MFS general substrate transporter"/>
    <property type="match status" value="1"/>
</dbReference>
<dbReference type="InterPro" id="IPR004812">
    <property type="entry name" value="Efflux_drug-R_Bcr/CmlA"/>
</dbReference>
<dbReference type="InterPro" id="IPR020846">
    <property type="entry name" value="MFS_dom"/>
</dbReference>
<sequence length="398" mass="41029">MTYLDRRSPPHLSTLVLVSGMAALSLNIFLPSLPGMARHFGVDYALMQLSVSAYLAVSAGFQFVIGPVSDRFGRRPVLISMLALFVAATIGTLLASNAHVFLAFRLLQACVTTAFVLSRAAVRDMVPGPQAASMIGYVTMGMSLVPMIGPVIGGIFDQWFGWQANFLMLLVCGLAVLALVWADMGETATGSGLGFADQLRAYPTLLRSQRFWGYCLSAAFASGLFFAYLGGAPFVGTRVFGLSSAQVGLYFALPAVGYGLGNFLSGRFAAHLGMDRMVLIGTSVSTSALVAALLAELTGASHPLIFFGAVGVTGLGNGLSLPSATAGLMSVRPELAGTASGLGATLMIGGGAALSALSGALLHPGSGALPLILVMLASSAASVAAILWVRARQARLGL</sequence>
<dbReference type="PANTHER" id="PTHR43124">
    <property type="entry name" value="PURINE EFFLUX PUMP PBUE"/>
    <property type="match status" value="1"/>
</dbReference>
<feature type="domain" description="Major facilitator superfamily (MFS) profile" evidence="9">
    <location>
        <begin position="11"/>
        <end position="395"/>
    </location>
</feature>
<feature type="transmembrane region" description="Helical" evidence="8">
    <location>
        <begin position="341"/>
        <end position="362"/>
    </location>
</feature>
<feature type="transmembrane region" description="Helical" evidence="8">
    <location>
        <begin position="45"/>
        <end position="65"/>
    </location>
</feature>
<keyword evidence="4" id="KW-1003">Cell membrane</keyword>
<keyword evidence="6 8" id="KW-1133">Transmembrane helix</keyword>
<dbReference type="EMBL" id="MPZS01000001">
    <property type="protein sequence ID" value="OOY12944.1"/>
    <property type="molecule type" value="Genomic_DNA"/>
</dbReference>
<feature type="transmembrane region" description="Helical" evidence="8">
    <location>
        <begin position="134"/>
        <end position="156"/>
    </location>
</feature>
<keyword evidence="8" id="KW-0997">Cell inner membrane</keyword>
<evidence type="ECO:0000256" key="3">
    <source>
        <dbReference type="ARBA" id="ARBA00022448"/>
    </source>
</evidence>
<feature type="transmembrane region" description="Helical" evidence="8">
    <location>
        <begin position="247"/>
        <end position="265"/>
    </location>
</feature>
<keyword evidence="3 8" id="KW-0813">Transport</keyword>
<evidence type="ECO:0000256" key="8">
    <source>
        <dbReference type="RuleBase" id="RU365088"/>
    </source>
</evidence>
<comment type="subcellular location">
    <subcellularLocation>
        <location evidence="8">Cell inner membrane</location>
        <topology evidence="8">Multi-pass membrane protein</topology>
    </subcellularLocation>
    <subcellularLocation>
        <location evidence="1">Cell membrane</location>
        <topology evidence="1">Multi-pass membrane protein</topology>
    </subcellularLocation>
</comment>
<keyword evidence="11" id="KW-1185">Reference proteome</keyword>
<dbReference type="PANTHER" id="PTHR43124:SF3">
    <property type="entry name" value="CHLORAMPHENICOL EFFLUX PUMP RV0191"/>
    <property type="match status" value="1"/>
</dbReference>
<dbReference type="PROSITE" id="PS00216">
    <property type="entry name" value="SUGAR_TRANSPORT_1"/>
    <property type="match status" value="1"/>
</dbReference>
<dbReference type="Pfam" id="PF07690">
    <property type="entry name" value="MFS_1"/>
    <property type="match status" value="1"/>
</dbReference>
<dbReference type="CDD" id="cd17320">
    <property type="entry name" value="MFS_MdfA_MDR_like"/>
    <property type="match status" value="1"/>
</dbReference>
<comment type="similarity">
    <text evidence="2 8">Belongs to the major facilitator superfamily. Bcr/CmlA family.</text>
</comment>
<evidence type="ECO:0000256" key="6">
    <source>
        <dbReference type="ARBA" id="ARBA00022989"/>
    </source>
</evidence>
<evidence type="ECO:0000313" key="11">
    <source>
        <dbReference type="Proteomes" id="UP000242224"/>
    </source>
</evidence>
<evidence type="ECO:0000256" key="4">
    <source>
        <dbReference type="ARBA" id="ARBA00022475"/>
    </source>
</evidence>
<feature type="transmembrane region" description="Helical" evidence="8">
    <location>
        <begin position="277"/>
        <end position="298"/>
    </location>
</feature>
<feature type="transmembrane region" description="Helical" evidence="8">
    <location>
        <begin position="162"/>
        <end position="182"/>
    </location>
</feature>
<reference evidence="10 11" key="1">
    <citation type="submission" date="2016-11" db="EMBL/GenBank/DDBJ databases">
        <title>A multilocus sequence analysis scheme for characterization of bacteria in the genus Thioclava.</title>
        <authorList>
            <person name="Liu Y."/>
            <person name="Shao Z."/>
        </authorList>
    </citation>
    <scope>NUCLEOTIDE SEQUENCE [LARGE SCALE GENOMIC DNA]</scope>
    <source>
        <strain evidence="10 11">11.10-0-13</strain>
    </source>
</reference>
<dbReference type="RefSeq" id="WP_078573422.1">
    <property type="nucleotide sequence ID" value="NZ_MPZS01000001.1"/>
</dbReference>
<organism evidence="10 11">
    <name type="scientific">Thioclava marina</name>
    <dbReference type="NCBI Taxonomy" id="1915077"/>
    <lineage>
        <taxon>Bacteria</taxon>
        <taxon>Pseudomonadati</taxon>
        <taxon>Pseudomonadota</taxon>
        <taxon>Alphaproteobacteria</taxon>
        <taxon>Rhodobacterales</taxon>
        <taxon>Paracoccaceae</taxon>
        <taxon>Thioclava</taxon>
    </lineage>
</organism>
<feature type="transmembrane region" description="Helical" evidence="8">
    <location>
        <begin position="12"/>
        <end position="33"/>
    </location>
</feature>
<evidence type="ECO:0000256" key="2">
    <source>
        <dbReference type="ARBA" id="ARBA00006236"/>
    </source>
</evidence>
<dbReference type="Gene3D" id="1.20.1720.10">
    <property type="entry name" value="Multidrug resistance protein D"/>
    <property type="match status" value="1"/>
</dbReference>
<feature type="transmembrane region" description="Helical" evidence="8">
    <location>
        <begin position="77"/>
        <end position="96"/>
    </location>
</feature>
<keyword evidence="7 8" id="KW-0472">Membrane</keyword>
<comment type="caution">
    <text evidence="10">The sequence shown here is derived from an EMBL/GenBank/DDBJ whole genome shotgun (WGS) entry which is preliminary data.</text>
</comment>
<dbReference type="InterPro" id="IPR011701">
    <property type="entry name" value="MFS"/>
</dbReference>
<protein>
    <recommendedName>
        <fullName evidence="8">Bcr/CflA family efflux transporter</fullName>
    </recommendedName>
</protein>
<dbReference type="PROSITE" id="PS50850">
    <property type="entry name" value="MFS"/>
    <property type="match status" value="1"/>
</dbReference>
<dbReference type="InterPro" id="IPR005829">
    <property type="entry name" value="Sugar_transporter_CS"/>
</dbReference>
<dbReference type="InterPro" id="IPR050189">
    <property type="entry name" value="MFS_Efflux_Transporters"/>
</dbReference>
<proteinExistence type="inferred from homology"/>
<evidence type="ECO:0000313" key="10">
    <source>
        <dbReference type="EMBL" id="OOY12944.1"/>
    </source>
</evidence>